<protein>
    <submittedName>
        <fullName evidence="1">Uncharacterized protein</fullName>
    </submittedName>
</protein>
<proteinExistence type="predicted"/>
<reference evidence="1 2" key="1">
    <citation type="journal article" date="2021" name="Commun. Biol.">
        <title>The genome of Shorea leprosula (Dipterocarpaceae) highlights the ecological relevance of drought in aseasonal tropical rainforests.</title>
        <authorList>
            <person name="Ng K.K.S."/>
            <person name="Kobayashi M.J."/>
            <person name="Fawcett J.A."/>
            <person name="Hatakeyama M."/>
            <person name="Paape T."/>
            <person name="Ng C.H."/>
            <person name="Ang C.C."/>
            <person name="Tnah L.H."/>
            <person name="Lee C.T."/>
            <person name="Nishiyama T."/>
            <person name="Sese J."/>
            <person name="O'Brien M.J."/>
            <person name="Copetti D."/>
            <person name="Mohd Noor M.I."/>
            <person name="Ong R.C."/>
            <person name="Putra M."/>
            <person name="Sireger I.Z."/>
            <person name="Indrioko S."/>
            <person name="Kosugi Y."/>
            <person name="Izuno A."/>
            <person name="Isagi Y."/>
            <person name="Lee S.L."/>
            <person name="Shimizu K.K."/>
        </authorList>
    </citation>
    <scope>NUCLEOTIDE SEQUENCE [LARGE SCALE GENOMIC DNA]</scope>
    <source>
        <strain evidence="1">214</strain>
    </source>
</reference>
<evidence type="ECO:0000313" key="2">
    <source>
        <dbReference type="Proteomes" id="UP001054252"/>
    </source>
</evidence>
<name>A0AAV5IF61_9ROSI</name>
<dbReference type="EMBL" id="BPVZ01000011">
    <property type="protein sequence ID" value="GKU97755.1"/>
    <property type="molecule type" value="Genomic_DNA"/>
</dbReference>
<organism evidence="1 2">
    <name type="scientific">Rubroshorea leprosula</name>
    <dbReference type="NCBI Taxonomy" id="152421"/>
    <lineage>
        <taxon>Eukaryota</taxon>
        <taxon>Viridiplantae</taxon>
        <taxon>Streptophyta</taxon>
        <taxon>Embryophyta</taxon>
        <taxon>Tracheophyta</taxon>
        <taxon>Spermatophyta</taxon>
        <taxon>Magnoliopsida</taxon>
        <taxon>eudicotyledons</taxon>
        <taxon>Gunneridae</taxon>
        <taxon>Pentapetalae</taxon>
        <taxon>rosids</taxon>
        <taxon>malvids</taxon>
        <taxon>Malvales</taxon>
        <taxon>Dipterocarpaceae</taxon>
        <taxon>Rubroshorea</taxon>
    </lineage>
</organism>
<dbReference type="AlphaFoldDB" id="A0AAV5IF61"/>
<gene>
    <name evidence="1" type="ORF">SLEP1_g10850</name>
</gene>
<sequence>MESSAQRRLHAIQSHLLPSTAATADDRSLLFHNLASSNFFDGQGYSYYEKLQTGKWNVYRCGCCLLSLL</sequence>
<evidence type="ECO:0000313" key="1">
    <source>
        <dbReference type="EMBL" id="GKU97755.1"/>
    </source>
</evidence>
<dbReference type="Proteomes" id="UP001054252">
    <property type="component" value="Unassembled WGS sequence"/>
</dbReference>
<keyword evidence="2" id="KW-1185">Reference proteome</keyword>
<accession>A0AAV5IF61</accession>
<comment type="caution">
    <text evidence="1">The sequence shown here is derived from an EMBL/GenBank/DDBJ whole genome shotgun (WGS) entry which is preliminary data.</text>
</comment>